<proteinExistence type="inferred from homology"/>
<keyword evidence="9" id="KW-1185">Reference proteome</keyword>
<dbReference type="PANTHER" id="PTHR48048:SF20">
    <property type="entry name" value="GLYCOSYLTRANSFERASE"/>
    <property type="match status" value="1"/>
</dbReference>
<sequence>MQDTIVLCPAPGMGHVVSMVELGKLILHRYGNQFSVAILLITVEFLETPGLISYVNTISQTYPSISFRRFPPVPYDATLSRSRVAIVFECILLNKPYVLEFLQEISKECNICAFVIDLFCTSALSVGKDLNIPTYYFFASGAACLSAFLYFPKIHEQHTKSFKDLAGTLLSFPNLPPLKAIHMPEPMLSRDDPAYYDMLYFCSNLPKADGIIVNSFNDLEPKAIKTIADGVCVPDASTPPIYCIGPLIAEGSSSASAAQHDCLSWLDKQPSKSVVFLCFGSRGSFSIEQVKEMANGLERSGQRFMWVVKNPPYDEKSKQTTDMSDFDLEGMLPDGFLNRVKDRAMVVKSWAPQVAVLNHDSVGGFVTHCGWNSVLEAVVAGVPMVAWPVYAEQHLNRNVLVEDMKMAIGVEQNDEDGFVRGDELERRVRELMESNKGRELREKSWKMRERSLEAWAESGSSTAALAWLVAQWKQSP</sequence>
<organism evidence="8 9">
    <name type="scientific">Hevea brasiliensis</name>
    <name type="common">Para rubber tree</name>
    <name type="synonym">Siphonia brasiliensis</name>
    <dbReference type="NCBI Taxonomy" id="3981"/>
    <lineage>
        <taxon>Eukaryota</taxon>
        <taxon>Viridiplantae</taxon>
        <taxon>Streptophyta</taxon>
        <taxon>Embryophyta</taxon>
        <taxon>Tracheophyta</taxon>
        <taxon>Spermatophyta</taxon>
        <taxon>Magnoliopsida</taxon>
        <taxon>eudicotyledons</taxon>
        <taxon>Gunneridae</taxon>
        <taxon>Pentapetalae</taxon>
        <taxon>rosids</taxon>
        <taxon>fabids</taxon>
        <taxon>Malpighiales</taxon>
        <taxon>Euphorbiaceae</taxon>
        <taxon>Crotonoideae</taxon>
        <taxon>Micrandreae</taxon>
        <taxon>Hevea</taxon>
    </lineage>
</organism>
<dbReference type="PROSITE" id="PS00375">
    <property type="entry name" value="UDPGT"/>
    <property type="match status" value="1"/>
</dbReference>
<dbReference type="UniPathway" id="UPA00009"/>
<dbReference type="SUPFAM" id="SSF53756">
    <property type="entry name" value="UDP-Glycosyltransferase/glycogen phosphorylase"/>
    <property type="match status" value="1"/>
</dbReference>
<evidence type="ECO:0000256" key="4">
    <source>
        <dbReference type="ARBA" id="ARBA00022679"/>
    </source>
</evidence>
<evidence type="ECO:0000256" key="2">
    <source>
        <dbReference type="ARBA" id="ARBA00009995"/>
    </source>
</evidence>
<dbReference type="EC" id="2.4.1.-" evidence="7"/>
<dbReference type="GO" id="GO:0047213">
    <property type="term" value="F:anthocyanidin 3-O-glucosyltransferase activity"/>
    <property type="evidence" value="ECO:0007669"/>
    <property type="project" value="UniProtKB-EC"/>
</dbReference>
<evidence type="ECO:0000313" key="9">
    <source>
        <dbReference type="Proteomes" id="UP000467840"/>
    </source>
</evidence>
<keyword evidence="4 6" id="KW-0808">Transferase</keyword>
<comment type="pathway">
    <text evidence="1">Pigment biosynthesis; anthocyanin biosynthesis.</text>
</comment>
<evidence type="ECO:0000256" key="5">
    <source>
        <dbReference type="ARBA" id="ARBA00047606"/>
    </source>
</evidence>
<evidence type="ECO:0000256" key="7">
    <source>
        <dbReference type="RuleBase" id="RU362057"/>
    </source>
</evidence>
<evidence type="ECO:0000256" key="1">
    <source>
        <dbReference type="ARBA" id="ARBA00004935"/>
    </source>
</evidence>
<keyword evidence="3 6" id="KW-0328">Glycosyltransferase</keyword>
<evidence type="ECO:0000313" key="8">
    <source>
        <dbReference type="EMBL" id="KAF2290930.1"/>
    </source>
</evidence>
<comment type="caution">
    <text evidence="8">The sequence shown here is derived from an EMBL/GenBank/DDBJ whole genome shotgun (WGS) entry which is preliminary data.</text>
</comment>
<dbReference type="FunFam" id="3.40.50.2000:FF:000095">
    <property type="entry name" value="Glycosyltransferase"/>
    <property type="match status" value="1"/>
</dbReference>
<dbReference type="Pfam" id="PF00201">
    <property type="entry name" value="UDPGT"/>
    <property type="match status" value="1"/>
</dbReference>
<dbReference type="AlphaFoldDB" id="A0A6A6KPK1"/>
<dbReference type="CDD" id="cd03784">
    <property type="entry name" value="GT1_Gtf-like"/>
    <property type="match status" value="1"/>
</dbReference>
<name>A0A6A6KPK1_HEVBR</name>
<reference evidence="8 9" key="1">
    <citation type="journal article" date="2020" name="Mol. Plant">
        <title>The Chromosome-Based Rubber Tree Genome Provides New Insights into Spurge Genome Evolution and Rubber Biosynthesis.</title>
        <authorList>
            <person name="Liu J."/>
            <person name="Shi C."/>
            <person name="Shi C.C."/>
            <person name="Li W."/>
            <person name="Zhang Q.J."/>
            <person name="Zhang Y."/>
            <person name="Li K."/>
            <person name="Lu H.F."/>
            <person name="Shi C."/>
            <person name="Zhu S.T."/>
            <person name="Xiao Z.Y."/>
            <person name="Nan H."/>
            <person name="Yue Y."/>
            <person name="Zhu X.G."/>
            <person name="Wu Y."/>
            <person name="Hong X.N."/>
            <person name="Fan G.Y."/>
            <person name="Tong Y."/>
            <person name="Zhang D."/>
            <person name="Mao C.L."/>
            <person name="Liu Y.L."/>
            <person name="Hao S.J."/>
            <person name="Liu W.Q."/>
            <person name="Lv M.Q."/>
            <person name="Zhang H.B."/>
            <person name="Liu Y."/>
            <person name="Hu-Tang G.R."/>
            <person name="Wang J.P."/>
            <person name="Wang J.H."/>
            <person name="Sun Y.H."/>
            <person name="Ni S.B."/>
            <person name="Chen W.B."/>
            <person name="Zhang X.C."/>
            <person name="Jiao Y.N."/>
            <person name="Eichler E.E."/>
            <person name="Li G.H."/>
            <person name="Liu X."/>
            <person name="Gao L.Z."/>
        </authorList>
    </citation>
    <scope>NUCLEOTIDE SEQUENCE [LARGE SCALE GENOMIC DNA]</scope>
    <source>
        <strain evidence="9">cv. GT1</strain>
        <tissue evidence="8">Leaf</tissue>
    </source>
</reference>
<dbReference type="Proteomes" id="UP000467840">
    <property type="component" value="Chromosome 2"/>
</dbReference>
<comment type="similarity">
    <text evidence="2 6">Belongs to the UDP-glycosyltransferase family.</text>
</comment>
<dbReference type="Gene3D" id="3.40.50.2000">
    <property type="entry name" value="Glycogen Phosphorylase B"/>
    <property type="match status" value="2"/>
</dbReference>
<dbReference type="PANTHER" id="PTHR48048">
    <property type="entry name" value="GLYCOSYLTRANSFERASE"/>
    <property type="match status" value="1"/>
</dbReference>
<comment type="catalytic activity">
    <reaction evidence="5">
        <text>an anthocyanidin + UDP-alpha-D-glucose + H(+) = an anthocyanidin 3-O-beta-D-glucoside + UDP</text>
        <dbReference type="Rhea" id="RHEA:20093"/>
        <dbReference type="ChEBI" id="CHEBI:15378"/>
        <dbReference type="ChEBI" id="CHEBI:16307"/>
        <dbReference type="ChEBI" id="CHEBI:58223"/>
        <dbReference type="ChEBI" id="CHEBI:58885"/>
        <dbReference type="ChEBI" id="CHEBI:143576"/>
        <dbReference type="EC" id="2.4.1.115"/>
    </reaction>
</comment>
<protein>
    <recommendedName>
        <fullName evidence="7">Glycosyltransferase</fullName>
        <ecNumber evidence="7">2.4.1.-</ecNumber>
    </recommendedName>
</protein>
<evidence type="ECO:0000256" key="6">
    <source>
        <dbReference type="RuleBase" id="RU003718"/>
    </source>
</evidence>
<dbReference type="EMBL" id="JAAGAX010000015">
    <property type="protein sequence ID" value="KAF2290930.1"/>
    <property type="molecule type" value="Genomic_DNA"/>
</dbReference>
<evidence type="ECO:0000256" key="3">
    <source>
        <dbReference type="ARBA" id="ARBA00022676"/>
    </source>
</evidence>
<dbReference type="InterPro" id="IPR035595">
    <property type="entry name" value="UDP_glycos_trans_CS"/>
</dbReference>
<gene>
    <name evidence="8" type="ORF">GH714_016843</name>
</gene>
<accession>A0A6A6KPK1</accession>
<dbReference type="GO" id="GO:0009718">
    <property type="term" value="P:anthocyanin-containing compound biosynthetic process"/>
    <property type="evidence" value="ECO:0007669"/>
    <property type="project" value="UniProtKB-UniPathway"/>
</dbReference>
<dbReference type="FunFam" id="3.40.50.2000:FF:000020">
    <property type="entry name" value="Glycosyltransferase"/>
    <property type="match status" value="1"/>
</dbReference>
<dbReference type="InterPro" id="IPR050481">
    <property type="entry name" value="UDP-glycosyltransf_plant"/>
</dbReference>
<dbReference type="InterPro" id="IPR002213">
    <property type="entry name" value="UDP_glucos_trans"/>
</dbReference>